<evidence type="ECO:0000256" key="4">
    <source>
        <dbReference type="ARBA" id="ARBA00042988"/>
    </source>
</evidence>
<evidence type="ECO:0000256" key="1">
    <source>
        <dbReference type="ARBA" id="ARBA00010928"/>
    </source>
</evidence>
<comment type="similarity">
    <text evidence="1">Belongs to the Gfo/Idh/MocA family.</text>
</comment>
<evidence type="ECO:0000256" key="2">
    <source>
        <dbReference type="ARBA" id="ARBA00023002"/>
    </source>
</evidence>
<dbReference type="Pfam" id="PF22725">
    <property type="entry name" value="GFO_IDH_MocA_C3"/>
    <property type="match status" value="1"/>
</dbReference>
<dbReference type="GO" id="GO:0000166">
    <property type="term" value="F:nucleotide binding"/>
    <property type="evidence" value="ECO:0007669"/>
    <property type="project" value="InterPro"/>
</dbReference>
<dbReference type="Pfam" id="PF01408">
    <property type="entry name" value="GFO_IDH_MocA"/>
    <property type="match status" value="1"/>
</dbReference>
<dbReference type="Gene3D" id="3.40.50.720">
    <property type="entry name" value="NAD(P)-binding Rossmann-like Domain"/>
    <property type="match status" value="1"/>
</dbReference>
<reference evidence="8 9" key="1">
    <citation type="submission" date="2016-05" db="EMBL/GenBank/DDBJ databases">
        <title>A degradative enzymes factory behind the ericoid mycorrhizal symbiosis.</title>
        <authorList>
            <consortium name="DOE Joint Genome Institute"/>
            <person name="Martino E."/>
            <person name="Morin E."/>
            <person name="Grelet G."/>
            <person name="Kuo A."/>
            <person name="Kohler A."/>
            <person name="Daghino S."/>
            <person name="Barry K."/>
            <person name="Choi C."/>
            <person name="Cichocki N."/>
            <person name="Clum A."/>
            <person name="Copeland A."/>
            <person name="Hainaut M."/>
            <person name="Haridas S."/>
            <person name="Labutti K."/>
            <person name="Lindquist E."/>
            <person name="Lipzen A."/>
            <person name="Khouja H.-R."/>
            <person name="Murat C."/>
            <person name="Ohm R."/>
            <person name="Olson A."/>
            <person name="Spatafora J."/>
            <person name="Veneault-Fourrey C."/>
            <person name="Henrissat B."/>
            <person name="Grigoriev I."/>
            <person name="Martin F."/>
            <person name="Perotto S."/>
        </authorList>
    </citation>
    <scope>NUCLEOTIDE SEQUENCE [LARGE SCALE GENOMIC DNA]</scope>
    <source>
        <strain evidence="8 9">UAMH 7357</strain>
    </source>
</reference>
<organism evidence="8 9">
    <name type="scientific">Hyaloscypha hepaticicola</name>
    <dbReference type="NCBI Taxonomy" id="2082293"/>
    <lineage>
        <taxon>Eukaryota</taxon>
        <taxon>Fungi</taxon>
        <taxon>Dikarya</taxon>
        <taxon>Ascomycota</taxon>
        <taxon>Pezizomycotina</taxon>
        <taxon>Leotiomycetes</taxon>
        <taxon>Helotiales</taxon>
        <taxon>Hyaloscyphaceae</taxon>
        <taxon>Hyaloscypha</taxon>
    </lineage>
</organism>
<name>A0A2J6Q288_9HELO</name>
<dbReference type="Gene3D" id="3.30.360.10">
    <property type="entry name" value="Dihydrodipicolinate Reductase, domain 2"/>
    <property type="match status" value="1"/>
</dbReference>
<evidence type="ECO:0000256" key="3">
    <source>
        <dbReference type="ARBA" id="ARBA00038984"/>
    </source>
</evidence>
<dbReference type="InterPro" id="IPR000683">
    <property type="entry name" value="Gfo/Idh/MocA-like_OxRdtase_N"/>
</dbReference>
<feature type="domain" description="Gfo/Idh/MocA-like oxidoreductase N-terminal" evidence="6">
    <location>
        <begin position="9"/>
        <end position="138"/>
    </location>
</feature>
<keyword evidence="9" id="KW-1185">Reference proteome</keyword>
<dbReference type="SUPFAM" id="SSF55347">
    <property type="entry name" value="Glyceraldehyde-3-phosphate dehydrogenase-like, C-terminal domain"/>
    <property type="match status" value="1"/>
</dbReference>
<evidence type="ECO:0000313" key="8">
    <source>
        <dbReference type="EMBL" id="PMD20388.1"/>
    </source>
</evidence>
<dbReference type="AlphaFoldDB" id="A0A2J6Q288"/>
<evidence type="ECO:0000313" key="9">
    <source>
        <dbReference type="Proteomes" id="UP000235672"/>
    </source>
</evidence>
<keyword evidence="2" id="KW-0560">Oxidoreductase</keyword>
<sequence>MASKSLPSLRWGILGTGWVSTRFAADIIVSHPSAPVQHLITALGTSSQTRGEQFLSSLSSASSLDPIKPKIYTDYSSVYTDPEIDIVYIGTPHSYHKEQCLAAIAAGKHVLCEKPFTINAAEAEEVISAAKAKGVYIMEAVWTRFFPLVLDLKKMLHEDKIIGDIHRLTCDFSLQKDMDALPPTHRYKDVNLGGGALLDIGVYPLMWSNLILDGKVGVEASHPEVKATMVVLGGVDYEDVIVMKYPKTNRIGILTASLRARRREEFLRVEGGKGVITVSGPGCSVPRKLKIQVDGEEEREVEYENEGAGFYFEADAVAKDILEAKKESAIVPLEESVRMMRVMDDIRKQGGVEYPQDK</sequence>
<feature type="domain" description="GFO/IDH/MocA-like oxidoreductase" evidence="7">
    <location>
        <begin position="153"/>
        <end position="276"/>
    </location>
</feature>
<comment type="catalytic activity">
    <reaction evidence="5">
        <text>D-xylose + NADP(+) = D-xylono-1,5-lactone + NADPH + H(+)</text>
        <dbReference type="Rhea" id="RHEA:22000"/>
        <dbReference type="ChEBI" id="CHEBI:15378"/>
        <dbReference type="ChEBI" id="CHEBI:15867"/>
        <dbReference type="ChEBI" id="CHEBI:53455"/>
        <dbReference type="ChEBI" id="CHEBI:57783"/>
        <dbReference type="ChEBI" id="CHEBI:58349"/>
        <dbReference type="EC" id="1.1.1.179"/>
    </reaction>
</comment>
<evidence type="ECO:0000259" key="7">
    <source>
        <dbReference type="Pfam" id="PF22725"/>
    </source>
</evidence>
<dbReference type="EC" id="1.1.1.179" evidence="3"/>
<dbReference type="OrthoDB" id="2129491at2759"/>
<dbReference type="Proteomes" id="UP000235672">
    <property type="component" value="Unassembled WGS sequence"/>
</dbReference>
<dbReference type="PANTHER" id="PTHR22604:SF105">
    <property type="entry name" value="TRANS-1,2-DIHYDROBENZENE-1,2-DIOL DEHYDROGENASE"/>
    <property type="match status" value="1"/>
</dbReference>
<dbReference type="EMBL" id="KZ613485">
    <property type="protein sequence ID" value="PMD20388.1"/>
    <property type="molecule type" value="Genomic_DNA"/>
</dbReference>
<proteinExistence type="inferred from homology"/>
<accession>A0A2J6Q288</accession>
<dbReference type="STRING" id="1745343.A0A2J6Q288"/>
<gene>
    <name evidence="8" type="ORF">NA56DRAFT_689851</name>
</gene>
<dbReference type="InterPro" id="IPR036291">
    <property type="entry name" value="NAD(P)-bd_dom_sf"/>
</dbReference>
<dbReference type="SUPFAM" id="SSF51735">
    <property type="entry name" value="NAD(P)-binding Rossmann-fold domains"/>
    <property type="match status" value="1"/>
</dbReference>
<dbReference type="InterPro" id="IPR055170">
    <property type="entry name" value="GFO_IDH_MocA-like_dom"/>
</dbReference>
<dbReference type="InterPro" id="IPR050984">
    <property type="entry name" value="Gfo/Idh/MocA_domain"/>
</dbReference>
<protein>
    <recommendedName>
        <fullName evidence="3">D-xylose 1-dehydrogenase (NADP(+), D-xylono-1,5-lactone-forming)</fullName>
        <ecNumber evidence="3">1.1.1.179</ecNumber>
    </recommendedName>
    <alternativeName>
        <fullName evidence="4">D-xylose-NADP dehydrogenase</fullName>
    </alternativeName>
</protein>
<evidence type="ECO:0000256" key="5">
    <source>
        <dbReference type="ARBA" id="ARBA00049233"/>
    </source>
</evidence>
<dbReference type="GO" id="GO:0047837">
    <property type="term" value="F:D-xylose 1-dehydrogenase (NADP+) activity"/>
    <property type="evidence" value="ECO:0007669"/>
    <property type="project" value="UniProtKB-EC"/>
</dbReference>
<evidence type="ECO:0000259" key="6">
    <source>
        <dbReference type="Pfam" id="PF01408"/>
    </source>
</evidence>
<dbReference type="PANTHER" id="PTHR22604">
    <property type="entry name" value="OXIDOREDUCTASES"/>
    <property type="match status" value="1"/>
</dbReference>